<gene>
    <name evidence="10" type="ORF">WH95_01955</name>
</gene>
<evidence type="ECO:0000313" key="11">
    <source>
        <dbReference type="Proteomes" id="UP000034491"/>
    </source>
</evidence>
<evidence type="ECO:0000259" key="9">
    <source>
        <dbReference type="PROSITE" id="PS51755"/>
    </source>
</evidence>
<dbReference type="PANTHER" id="PTHR48111:SF76">
    <property type="entry name" value="TWO-COMPONENT RESPONSE REGULATOR"/>
    <property type="match status" value="1"/>
</dbReference>
<dbReference type="SUPFAM" id="SSF52172">
    <property type="entry name" value="CheY-like"/>
    <property type="match status" value="1"/>
</dbReference>
<dbReference type="GO" id="GO:0005829">
    <property type="term" value="C:cytosol"/>
    <property type="evidence" value="ECO:0007669"/>
    <property type="project" value="TreeGrafter"/>
</dbReference>
<keyword evidence="2" id="KW-0902">Two-component regulatory system</keyword>
<dbReference type="InterPro" id="IPR001867">
    <property type="entry name" value="OmpR/PhoB-type_DNA-bd"/>
</dbReference>
<sequence length="227" mass="25687">MRILYVEDDQEVLSYISNGLKQEGHNLDTADNGKDGLFLATTENYDVIIVDRMLPELDGLTIIRTLRGTDNHTPVLILSALGEVDDRVKGLRSGGDDYLVKPFAFAELLARIEVLAKRNGPQGTPQDTRLSAQDLEVDLLSRKVKRSGRAIELQSREFRLLEYLLKHKGQVVTRTMLLENVWDYHFDPQTNVIDVHISRLRGKVDKDFDVSLIKTIRGAGYIIEDTP</sequence>
<protein>
    <submittedName>
        <fullName evidence="10">XRE family transcriptional regulator</fullName>
    </submittedName>
</protein>
<dbReference type="GO" id="GO:0032993">
    <property type="term" value="C:protein-DNA complex"/>
    <property type="evidence" value="ECO:0007669"/>
    <property type="project" value="TreeGrafter"/>
</dbReference>
<dbReference type="RefSeq" id="WP_046502328.1">
    <property type="nucleotide sequence ID" value="NZ_LANI01000002.1"/>
</dbReference>
<dbReference type="InterPro" id="IPR039420">
    <property type="entry name" value="WalR-like"/>
</dbReference>
<feature type="domain" description="OmpR/PhoB-type" evidence="9">
    <location>
        <begin position="127"/>
        <end position="225"/>
    </location>
</feature>
<keyword evidence="5" id="KW-0804">Transcription</keyword>
<keyword evidence="1 6" id="KW-0597">Phosphoprotein</keyword>
<dbReference type="Gene3D" id="6.10.250.690">
    <property type="match status" value="1"/>
</dbReference>
<dbReference type="PATRIC" id="fig|1549748.8.peg.960"/>
<dbReference type="InterPro" id="IPR011006">
    <property type="entry name" value="CheY-like_superfamily"/>
</dbReference>
<dbReference type="GO" id="GO:0006355">
    <property type="term" value="P:regulation of DNA-templated transcription"/>
    <property type="evidence" value="ECO:0007669"/>
    <property type="project" value="InterPro"/>
</dbReference>
<dbReference type="PANTHER" id="PTHR48111">
    <property type="entry name" value="REGULATOR OF RPOS"/>
    <property type="match status" value="1"/>
</dbReference>
<dbReference type="Pfam" id="PF00072">
    <property type="entry name" value="Response_reg"/>
    <property type="match status" value="1"/>
</dbReference>
<evidence type="ECO:0000313" key="10">
    <source>
        <dbReference type="EMBL" id="KKJ78139.1"/>
    </source>
</evidence>
<keyword evidence="4 7" id="KW-0238">DNA-binding</keyword>
<dbReference type="PROSITE" id="PS51755">
    <property type="entry name" value="OMPR_PHOB"/>
    <property type="match status" value="1"/>
</dbReference>
<proteinExistence type="predicted"/>
<name>A0A0M2RCH2_9PROT</name>
<dbReference type="SMART" id="SM00448">
    <property type="entry name" value="REC"/>
    <property type="match status" value="1"/>
</dbReference>
<dbReference type="Gene3D" id="1.10.10.10">
    <property type="entry name" value="Winged helix-like DNA-binding domain superfamily/Winged helix DNA-binding domain"/>
    <property type="match status" value="1"/>
</dbReference>
<dbReference type="GO" id="GO:0000976">
    <property type="term" value="F:transcription cis-regulatory region binding"/>
    <property type="evidence" value="ECO:0007669"/>
    <property type="project" value="TreeGrafter"/>
</dbReference>
<evidence type="ECO:0000256" key="6">
    <source>
        <dbReference type="PROSITE-ProRule" id="PRU00169"/>
    </source>
</evidence>
<dbReference type="InterPro" id="IPR001789">
    <property type="entry name" value="Sig_transdc_resp-reg_receiver"/>
</dbReference>
<dbReference type="Proteomes" id="UP000034491">
    <property type="component" value="Unassembled WGS sequence"/>
</dbReference>
<dbReference type="GO" id="GO:0000156">
    <property type="term" value="F:phosphorelay response regulator activity"/>
    <property type="evidence" value="ECO:0007669"/>
    <property type="project" value="TreeGrafter"/>
</dbReference>
<keyword evidence="11" id="KW-1185">Reference proteome</keyword>
<dbReference type="OrthoDB" id="9802426at2"/>
<evidence type="ECO:0000259" key="8">
    <source>
        <dbReference type="PROSITE" id="PS50110"/>
    </source>
</evidence>
<dbReference type="CDD" id="cd00383">
    <property type="entry name" value="trans_reg_C"/>
    <property type="match status" value="1"/>
</dbReference>
<dbReference type="SMART" id="SM00862">
    <property type="entry name" value="Trans_reg_C"/>
    <property type="match status" value="1"/>
</dbReference>
<comment type="caution">
    <text evidence="10">The sequence shown here is derived from an EMBL/GenBank/DDBJ whole genome shotgun (WGS) entry which is preliminary data.</text>
</comment>
<dbReference type="Gene3D" id="3.40.50.2300">
    <property type="match status" value="1"/>
</dbReference>
<keyword evidence="3" id="KW-0805">Transcription regulation</keyword>
<dbReference type="InterPro" id="IPR036388">
    <property type="entry name" value="WH-like_DNA-bd_sf"/>
</dbReference>
<dbReference type="CDD" id="cd19935">
    <property type="entry name" value="REC_OmpR_CusR-like"/>
    <property type="match status" value="1"/>
</dbReference>
<organism evidence="10 11">
    <name type="scientific">Kiloniella litopenaei</name>
    <dbReference type="NCBI Taxonomy" id="1549748"/>
    <lineage>
        <taxon>Bacteria</taxon>
        <taxon>Pseudomonadati</taxon>
        <taxon>Pseudomonadota</taxon>
        <taxon>Alphaproteobacteria</taxon>
        <taxon>Rhodospirillales</taxon>
        <taxon>Kiloniellaceae</taxon>
        <taxon>Kiloniella</taxon>
    </lineage>
</organism>
<dbReference type="EMBL" id="LANI01000002">
    <property type="protein sequence ID" value="KKJ78139.1"/>
    <property type="molecule type" value="Genomic_DNA"/>
</dbReference>
<evidence type="ECO:0000256" key="7">
    <source>
        <dbReference type="PROSITE-ProRule" id="PRU01091"/>
    </source>
</evidence>
<evidence type="ECO:0000256" key="5">
    <source>
        <dbReference type="ARBA" id="ARBA00023163"/>
    </source>
</evidence>
<feature type="domain" description="Response regulatory" evidence="8">
    <location>
        <begin position="2"/>
        <end position="116"/>
    </location>
</feature>
<feature type="DNA-binding region" description="OmpR/PhoB-type" evidence="7">
    <location>
        <begin position="127"/>
        <end position="225"/>
    </location>
</feature>
<dbReference type="Pfam" id="PF00486">
    <property type="entry name" value="Trans_reg_C"/>
    <property type="match status" value="1"/>
</dbReference>
<evidence type="ECO:0000256" key="4">
    <source>
        <dbReference type="ARBA" id="ARBA00023125"/>
    </source>
</evidence>
<accession>A0A0M2RCH2</accession>
<dbReference type="AlphaFoldDB" id="A0A0M2RCH2"/>
<evidence type="ECO:0000256" key="3">
    <source>
        <dbReference type="ARBA" id="ARBA00023015"/>
    </source>
</evidence>
<dbReference type="FunFam" id="1.10.10.10:FF:000005">
    <property type="entry name" value="Two-component system response regulator"/>
    <property type="match status" value="1"/>
</dbReference>
<evidence type="ECO:0000256" key="2">
    <source>
        <dbReference type="ARBA" id="ARBA00023012"/>
    </source>
</evidence>
<evidence type="ECO:0000256" key="1">
    <source>
        <dbReference type="ARBA" id="ARBA00022553"/>
    </source>
</evidence>
<dbReference type="STRING" id="1549748.WH95_01955"/>
<dbReference type="PROSITE" id="PS50110">
    <property type="entry name" value="RESPONSE_REGULATORY"/>
    <property type="match status" value="1"/>
</dbReference>
<reference evidence="10 11" key="1">
    <citation type="submission" date="2015-03" db="EMBL/GenBank/DDBJ databases">
        <title>Genome sequence of Kiloniella sp. P1-1, isolated from the gut microflora of Pacific white shrimp, Penaeus vannamei.</title>
        <authorList>
            <person name="Shao Z."/>
            <person name="Wang L."/>
            <person name="Li X."/>
        </authorList>
    </citation>
    <scope>NUCLEOTIDE SEQUENCE [LARGE SCALE GENOMIC DNA]</scope>
    <source>
        <strain evidence="10 11">P1-1</strain>
    </source>
</reference>
<feature type="modified residue" description="4-aspartylphosphate" evidence="6">
    <location>
        <position position="51"/>
    </location>
</feature>